<accession>A0A9D5D6Z2</accession>
<evidence type="ECO:0000313" key="2">
    <source>
        <dbReference type="Proteomes" id="UP001085076"/>
    </source>
</evidence>
<proteinExistence type="predicted"/>
<reference evidence="1" key="2">
    <citation type="journal article" date="2022" name="Hortic Res">
        <title>The genome of Dioscorea zingiberensis sheds light on the biosynthesis, origin and evolution of the medicinally important diosgenin saponins.</title>
        <authorList>
            <person name="Li Y."/>
            <person name="Tan C."/>
            <person name="Li Z."/>
            <person name="Guo J."/>
            <person name="Li S."/>
            <person name="Chen X."/>
            <person name="Wang C."/>
            <person name="Dai X."/>
            <person name="Yang H."/>
            <person name="Song W."/>
            <person name="Hou L."/>
            <person name="Xu J."/>
            <person name="Tong Z."/>
            <person name="Xu A."/>
            <person name="Yuan X."/>
            <person name="Wang W."/>
            <person name="Yang Q."/>
            <person name="Chen L."/>
            <person name="Sun Z."/>
            <person name="Wang K."/>
            <person name="Pan B."/>
            <person name="Chen J."/>
            <person name="Bao Y."/>
            <person name="Liu F."/>
            <person name="Qi X."/>
            <person name="Gang D.R."/>
            <person name="Wen J."/>
            <person name="Li J."/>
        </authorList>
    </citation>
    <scope>NUCLEOTIDE SEQUENCE</scope>
    <source>
        <strain evidence="1">Dzin_1.0</strain>
    </source>
</reference>
<protein>
    <submittedName>
        <fullName evidence="1">Uncharacterized protein</fullName>
    </submittedName>
</protein>
<keyword evidence="2" id="KW-1185">Reference proteome</keyword>
<reference evidence="1" key="1">
    <citation type="submission" date="2021-03" db="EMBL/GenBank/DDBJ databases">
        <authorList>
            <person name="Li Z."/>
            <person name="Yang C."/>
        </authorList>
    </citation>
    <scope>NUCLEOTIDE SEQUENCE</scope>
    <source>
        <strain evidence="1">Dzin_1.0</strain>
        <tissue evidence="1">Leaf</tissue>
    </source>
</reference>
<organism evidence="1 2">
    <name type="scientific">Dioscorea zingiberensis</name>
    <dbReference type="NCBI Taxonomy" id="325984"/>
    <lineage>
        <taxon>Eukaryota</taxon>
        <taxon>Viridiplantae</taxon>
        <taxon>Streptophyta</taxon>
        <taxon>Embryophyta</taxon>
        <taxon>Tracheophyta</taxon>
        <taxon>Spermatophyta</taxon>
        <taxon>Magnoliopsida</taxon>
        <taxon>Liliopsida</taxon>
        <taxon>Dioscoreales</taxon>
        <taxon>Dioscoreaceae</taxon>
        <taxon>Dioscorea</taxon>
    </lineage>
</organism>
<gene>
    <name evidence="1" type="ORF">J5N97_003639</name>
</gene>
<dbReference type="OrthoDB" id="1752510at2759"/>
<evidence type="ECO:0000313" key="1">
    <source>
        <dbReference type="EMBL" id="KAJ0985283.1"/>
    </source>
</evidence>
<dbReference type="AlphaFoldDB" id="A0A9D5D6Z2"/>
<sequence length="248" mass="27365">MDVHSDMQIVEATSLEDIHLAMKQLSSAVVENPNKSIESKDGSSDVMDSQIYLEEEAVTDLDVKRADSELLGTHSELQVVEATSLEDIHLAMKQLSAGMVNDPKKSSQDADESSIAEGSQMHLEPEVVRHANAEKVNSELLVLEAKSIEDISSAFKQLHGDFFDKSVYSEAQPSEALLDRVYVEPVETHSDLQVIEAKSLEDIHLVLRQQSEVQTPAGQLESEVLELQSIQETEAASRTEHVKDSTEV</sequence>
<name>A0A9D5D6Z2_9LILI</name>
<dbReference type="Proteomes" id="UP001085076">
    <property type="component" value="Miscellaneous, Linkage group lg01"/>
</dbReference>
<dbReference type="PANTHER" id="PTHR33870">
    <property type="entry name" value="CARDIOMYOPATHY-ASSOCIATED PROTEIN"/>
    <property type="match status" value="1"/>
</dbReference>
<dbReference type="EMBL" id="JAGGNH010000001">
    <property type="protein sequence ID" value="KAJ0985283.1"/>
    <property type="molecule type" value="Genomic_DNA"/>
</dbReference>
<comment type="caution">
    <text evidence="1">The sequence shown here is derived from an EMBL/GenBank/DDBJ whole genome shotgun (WGS) entry which is preliminary data.</text>
</comment>
<dbReference type="PANTHER" id="PTHR33870:SF4">
    <property type="entry name" value="CARDIOMYOPATHY-ASSOCIATED PROTEIN"/>
    <property type="match status" value="1"/>
</dbReference>